<proteinExistence type="predicted"/>
<organism evidence="2 3">
    <name type="scientific">Caligus rogercresseyi</name>
    <name type="common">Sea louse</name>
    <dbReference type="NCBI Taxonomy" id="217165"/>
    <lineage>
        <taxon>Eukaryota</taxon>
        <taxon>Metazoa</taxon>
        <taxon>Ecdysozoa</taxon>
        <taxon>Arthropoda</taxon>
        <taxon>Crustacea</taxon>
        <taxon>Multicrustacea</taxon>
        <taxon>Hexanauplia</taxon>
        <taxon>Copepoda</taxon>
        <taxon>Siphonostomatoida</taxon>
        <taxon>Caligidae</taxon>
        <taxon>Caligus</taxon>
    </lineage>
</organism>
<evidence type="ECO:0000313" key="3">
    <source>
        <dbReference type="Proteomes" id="UP000595437"/>
    </source>
</evidence>
<reference evidence="3" key="1">
    <citation type="submission" date="2021-01" db="EMBL/GenBank/DDBJ databases">
        <title>Caligus Genome Assembly.</title>
        <authorList>
            <person name="Gallardo-Escarate C."/>
        </authorList>
    </citation>
    <scope>NUCLEOTIDE SEQUENCE [LARGE SCALE GENOMIC DNA]</scope>
</reference>
<evidence type="ECO:0008006" key="4">
    <source>
        <dbReference type="Google" id="ProtNLM"/>
    </source>
</evidence>
<evidence type="ECO:0000256" key="1">
    <source>
        <dbReference type="SAM" id="SignalP"/>
    </source>
</evidence>
<accession>A0A7T8H2A7</accession>
<gene>
    <name evidence="2" type="ORF">FKW44_016844</name>
</gene>
<dbReference type="Proteomes" id="UP000595437">
    <property type="component" value="Chromosome 11"/>
</dbReference>
<feature type="chain" id="PRO_5030944188" description="Secreted protein" evidence="1">
    <location>
        <begin position="25"/>
        <end position="76"/>
    </location>
</feature>
<keyword evidence="1" id="KW-0732">Signal</keyword>
<protein>
    <recommendedName>
        <fullName evidence="4">Secreted protein</fullName>
    </recommendedName>
</protein>
<dbReference type="AlphaFoldDB" id="A0A7T8H2A7"/>
<evidence type="ECO:0000313" key="2">
    <source>
        <dbReference type="EMBL" id="QQP42242.1"/>
    </source>
</evidence>
<keyword evidence="3" id="KW-1185">Reference proteome</keyword>
<feature type="signal peptide" evidence="1">
    <location>
        <begin position="1"/>
        <end position="24"/>
    </location>
</feature>
<name>A0A7T8H2A7_CALRO</name>
<dbReference type="EMBL" id="CP045900">
    <property type="protein sequence ID" value="QQP42242.1"/>
    <property type="molecule type" value="Genomic_DNA"/>
</dbReference>
<sequence>MTSKGIFRLSLLAFLLGRSLKSQAILHSSFLDHPPQVCSSPSDRSIKKPVNEKNCEWTSGRMRNSHARNETVLLQS</sequence>